<dbReference type="EMBL" id="JXTB01000390">
    <property type="protein sequence ID" value="PON42559.1"/>
    <property type="molecule type" value="Genomic_DNA"/>
</dbReference>
<dbReference type="AlphaFoldDB" id="A0A2P5B1A4"/>
<name>A0A2P5B1A4_PARAD</name>
<evidence type="ECO:0000313" key="1">
    <source>
        <dbReference type="EMBL" id="PON42559.1"/>
    </source>
</evidence>
<sequence length="99" mass="10819">MKSSSSSPEEPSVAAVLSTNGYASGQVFGVEVSDSIAAERRQSGQFPLEGPAASSQGRMQCGWKIWTHRGRVVTRWWARNRLRQMAHRSGGDKRAISIS</sequence>
<organism evidence="1 2">
    <name type="scientific">Parasponia andersonii</name>
    <name type="common">Sponia andersonii</name>
    <dbReference type="NCBI Taxonomy" id="3476"/>
    <lineage>
        <taxon>Eukaryota</taxon>
        <taxon>Viridiplantae</taxon>
        <taxon>Streptophyta</taxon>
        <taxon>Embryophyta</taxon>
        <taxon>Tracheophyta</taxon>
        <taxon>Spermatophyta</taxon>
        <taxon>Magnoliopsida</taxon>
        <taxon>eudicotyledons</taxon>
        <taxon>Gunneridae</taxon>
        <taxon>Pentapetalae</taxon>
        <taxon>rosids</taxon>
        <taxon>fabids</taxon>
        <taxon>Rosales</taxon>
        <taxon>Cannabaceae</taxon>
        <taxon>Parasponia</taxon>
    </lineage>
</organism>
<evidence type="ECO:0000313" key="2">
    <source>
        <dbReference type="Proteomes" id="UP000237105"/>
    </source>
</evidence>
<accession>A0A2P5B1A4</accession>
<comment type="caution">
    <text evidence="1">The sequence shown here is derived from an EMBL/GenBank/DDBJ whole genome shotgun (WGS) entry which is preliminary data.</text>
</comment>
<proteinExistence type="predicted"/>
<gene>
    <name evidence="1" type="ORF">PanWU01x14_281140</name>
</gene>
<keyword evidence="2" id="KW-1185">Reference proteome</keyword>
<reference evidence="2" key="1">
    <citation type="submission" date="2016-06" db="EMBL/GenBank/DDBJ databases">
        <title>Parallel loss of symbiosis genes in relatives of nitrogen-fixing non-legume Parasponia.</title>
        <authorList>
            <person name="Van Velzen R."/>
            <person name="Holmer R."/>
            <person name="Bu F."/>
            <person name="Rutten L."/>
            <person name="Van Zeijl A."/>
            <person name="Liu W."/>
            <person name="Santuari L."/>
            <person name="Cao Q."/>
            <person name="Sharma T."/>
            <person name="Shen D."/>
            <person name="Roswanjaya Y."/>
            <person name="Wardhani T."/>
            <person name="Kalhor M.S."/>
            <person name="Jansen J."/>
            <person name="Van den Hoogen J."/>
            <person name="Gungor B."/>
            <person name="Hartog M."/>
            <person name="Hontelez J."/>
            <person name="Verver J."/>
            <person name="Yang W.-C."/>
            <person name="Schijlen E."/>
            <person name="Repin R."/>
            <person name="Schilthuizen M."/>
            <person name="Schranz E."/>
            <person name="Heidstra R."/>
            <person name="Miyata K."/>
            <person name="Fedorova E."/>
            <person name="Kohlen W."/>
            <person name="Bisseling T."/>
            <person name="Smit S."/>
            <person name="Geurts R."/>
        </authorList>
    </citation>
    <scope>NUCLEOTIDE SEQUENCE [LARGE SCALE GENOMIC DNA]</scope>
    <source>
        <strain evidence="2">cv. WU1-14</strain>
    </source>
</reference>
<protein>
    <submittedName>
        <fullName evidence="1">Uncharacterized protein</fullName>
    </submittedName>
</protein>
<dbReference type="Proteomes" id="UP000237105">
    <property type="component" value="Unassembled WGS sequence"/>
</dbReference>